<dbReference type="PANTHER" id="PTHR42937:SF1">
    <property type="entry name" value="DIAMINOPROPIONATE AMMONIA-LYASE"/>
    <property type="match status" value="1"/>
</dbReference>
<evidence type="ECO:0000313" key="5">
    <source>
        <dbReference type="Proteomes" id="UP000462435"/>
    </source>
</evidence>
<organism evidence="4 5">
    <name type="scientific">Herbaspirillum frisingense</name>
    <dbReference type="NCBI Taxonomy" id="92645"/>
    <lineage>
        <taxon>Bacteria</taxon>
        <taxon>Pseudomonadati</taxon>
        <taxon>Pseudomonadota</taxon>
        <taxon>Betaproteobacteria</taxon>
        <taxon>Burkholderiales</taxon>
        <taxon>Oxalobacteraceae</taxon>
        <taxon>Herbaspirillum</taxon>
    </lineage>
</organism>
<dbReference type="NCBIfam" id="NF006058">
    <property type="entry name" value="PRK08206.1"/>
    <property type="match status" value="1"/>
</dbReference>
<dbReference type="PANTHER" id="PTHR42937">
    <property type="match status" value="1"/>
</dbReference>
<sequence>MLKMNTHPRSATLPELAALGPAAAAAVRDLLRQCPAYRPTPLLDLPRLAQELGLAQLAVKDESQRFGLGAFKALGGIYAVLRLGQDYAAARLQRTPHMAELLDGSLRELMRGLTMVCASAGNHGKAVAAGCRLLGCRALIYVHRSVRPCRLEAIRAQGAEVRQLDLGYDDAVAQAGADARAHGYVLVSDTAGPGGDRVTGWVMQGYTALIDEALEQLPQPPTHVFVQAGVGGLAGAAAAYLAAARATVATRVIVVEPRRAACLLHNADAAVPARIAAEAPSVMSMLDCREPSLLAWRVLRETAYAYLAVEEDEAVHAVRRWAAPSDGDPRLLAGASGATGLAGLLHAGARAPMREALGLDAAARVLLINSEGPNDTQAFTEQTGLSVVWPAQASMHA</sequence>
<proteinExistence type="predicted"/>
<evidence type="ECO:0000256" key="2">
    <source>
        <dbReference type="ARBA" id="ARBA00022898"/>
    </source>
</evidence>
<protein>
    <submittedName>
        <fullName evidence="4">Diaminopropionate ammonia-lyase</fullName>
    </submittedName>
</protein>
<comment type="cofactor">
    <cofactor evidence="1">
        <name>pyridoxal 5'-phosphate</name>
        <dbReference type="ChEBI" id="CHEBI:597326"/>
    </cofactor>
</comment>
<evidence type="ECO:0000256" key="1">
    <source>
        <dbReference type="ARBA" id="ARBA00001933"/>
    </source>
</evidence>
<dbReference type="Gene3D" id="3.40.50.1100">
    <property type="match status" value="2"/>
</dbReference>
<gene>
    <name evidence="4" type="primary">dpaL</name>
    <name evidence="4" type="ORF">GAK35_01167</name>
</gene>
<dbReference type="SUPFAM" id="SSF53686">
    <property type="entry name" value="Tryptophan synthase beta subunit-like PLP-dependent enzymes"/>
    <property type="match status" value="1"/>
</dbReference>
<dbReference type="InterPro" id="IPR001926">
    <property type="entry name" value="TrpB-like_PALP"/>
</dbReference>
<keyword evidence="4" id="KW-0456">Lyase</keyword>
<comment type="caution">
    <text evidence="4">The sequence shown here is derived from an EMBL/GenBank/DDBJ whole genome shotgun (WGS) entry which is preliminary data.</text>
</comment>
<accession>A0A7V8FYR4</accession>
<keyword evidence="2" id="KW-0663">Pyridoxal phosphate</keyword>
<name>A0A7V8FYR4_9BURK</name>
<dbReference type="Proteomes" id="UP000462435">
    <property type="component" value="Unassembled WGS sequence"/>
</dbReference>
<dbReference type="AlphaFoldDB" id="A0A7V8FYR4"/>
<dbReference type="GO" id="GO:0016829">
    <property type="term" value="F:lyase activity"/>
    <property type="evidence" value="ECO:0007669"/>
    <property type="project" value="UniProtKB-KW"/>
</dbReference>
<evidence type="ECO:0000259" key="3">
    <source>
        <dbReference type="Pfam" id="PF00291"/>
    </source>
</evidence>
<feature type="domain" description="Tryptophan synthase beta chain-like PALP" evidence="3">
    <location>
        <begin position="36"/>
        <end position="368"/>
    </location>
</feature>
<dbReference type="CDD" id="cd00640">
    <property type="entry name" value="Trp-synth-beta_II"/>
    <property type="match status" value="1"/>
</dbReference>
<evidence type="ECO:0000313" key="4">
    <source>
        <dbReference type="EMBL" id="KAF1046053.1"/>
    </source>
</evidence>
<reference evidence="5" key="1">
    <citation type="journal article" date="2020" name="MBio">
        <title>Horizontal gene transfer to a defensive symbiont with a reduced genome amongst a multipartite beetle microbiome.</title>
        <authorList>
            <person name="Waterworth S.C."/>
            <person name="Florez L.V."/>
            <person name="Rees E.R."/>
            <person name="Hertweck C."/>
            <person name="Kaltenpoth M."/>
            <person name="Kwan J.C."/>
        </authorList>
    </citation>
    <scope>NUCLEOTIDE SEQUENCE [LARGE SCALE GENOMIC DNA]</scope>
</reference>
<dbReference type="InterPro" id="IPR036052">
    <property type="entry name" value="TrpB-like_PALP_sf"/>
</dbReference>
<dbReference type="EMBL" id="WNDX01000024">
    <property type="protein sequence ID" value="KAF1046053.1"/>
    <property type="molecule type" value="Genomic_DNA"/>
</dbReference>
<dbReference type="Pfam" id="PF00291">
    <property type="entry name" value="PALP"/>
    <property type="match status" value="1"/>
</dbReference>